<gene>
    <name evidence="1" type="ORF">RPERSI_LOCUS5415</name>
</gene>
<organism evidence="1 2">
    <name type="scientific">Racocetra persica</name>
    <dbReference type="NCBI Taxonomy" id="160502"/>
    <lineage>
        <taxon>Eukaryota</taxon>
        <taxon>Fungi</taxon>
        <taxon>Fungi incertae sedis</taxon>
        <taxon>Mucoromycota</taxon>
        <taxon>Glomeromycotina</taxon>
        <taxon>Glomeromycetes</taxon>
        <taxon>Diversisporales</taxon>
        <taxon>Gigasporaceae</taxon>
        <taxon>Racocetra</taxon>
    </lineage>
</organism>
<sequence length="82" mass="9757">ESNYKYNKPNNYEFDDNKPDDNELNNGKLDNKLNNNKLDNKIDNNKLDNKIDNKLEDFDSNYNNIDINNCKEMQNNKVIEID</sequence>
<dbReference type="Proteomes" id="UP000789920">
    <property type="component" value="Unassembled WGS sequence"/>
</dbReference>
<evidence type="ECO:0000313" key="1">
    <source>
        <dbReference type="EMBL" id="CAG8587838.1"/>
    </source>
</evidence>
<protein>
    <submittedName>
        <fullName evidence="1">26033_t:CDS:1</fullName>
    </submittedName>
</protein>
<proteinExistence type="predicted"/>
<name>A0ACA9MI84_9GLOM</name>
<accession>A0ACA9MI84</accession>
<comment type="caution">
    <text evidence="1">The sequence shown here is derived from an EMBL/GenBank/DDBJ whole genome shotgun (WGS) entry which is preliminary data.</text>
</comment>
<feature type="non-terminal residue" evidence="1">
    <location>
        <position position="1"/>
    </location>
</feature>
<evidence type="ECO:0000313" key="2">
    <source>
        <dbReference type="Proteomes" id="UP000789920"/>
    </source>
</evidence>
<keyword evidence="2" id="KW-1185">Reference proteome</keyword>
<dbReference type="EMBL" id="CAJVQC010008088">
    <property type="protein sequence ID" value="CAG8587838.1"/>
    <property type="molecule type" value="Genomic_DNA"/>
</dbReference>
<reference evidence="1" key="1">
    <citation type="submission" date="2021-06" db="EMBL/GenBank/DDBJ databases">
        <authorList>
            <person name="Kallberg Y."/>
            <person name="Tangrot J."/>
            <person name="Rosling A."/>
        </authorList>
    </citation>
    <scope>NUCLEOTIDE SEQUENCE</scope>
    <source>
        <strain evidence="1">MA461A</strain>
    </source>
</reference>